<feature type="region of interest" description="Disordered" evidence="1">
    <location>
        <begin position="13"/>
        <end position="40"/>
    </location>
</feature>
<sequence length="63" mass="6784">MPEYDRIRLIHRNQIPQPADAGKDGRIGGELSVPASPTTAPPEKLIYAYATALISSHDPSDSP</sequence>
<gene>
    <name evidence="2" type="ORF">GCM10010497_58520</name>
</gene>
<reference evidence="2 3" key="1">
    <citation type="journal article" date="2014" name="Int. J. Syst. Evol. Microbiol.">
        <title>Complete genome sequence of Corynebacterium casei LMG S-19264T (=DSM 44701T), isolated from a smear-ripened cheese.</title>
        <authorList>
            <consortium name="US DOE Joint Genome Institute (JGI-PGF)"/>
            <person name="Walter F."/>
            <person name="Albersmeier A."/>
            <person name="Kalinowski J."/>
            <person name="Ruckert C."/>
        </authorList>
    </citation>
    <scope>NUCLEOTIDE SEQUENCE [LARGE SCALE GENOMIC DNA]</scope>
    <source>
        <strain evidence="2 3">JCM 4205</strain>
    </source>
</reference>
<protein>
    <submittedName>
        <fullName evidence="2">Uncharacterized protein</fullName>
    </submittedName>
</protein>
<proteinExistence type="predicted"/>
<accession>A0AAV4KTB9</accession>
<dbReference type="AlphaFoldDB" id="A0AAV4KTB9"/>
<dbReference type="EMBL" id="BMSJ01000014">
    <property type="protein sequence ID" value="GGR47462.1"/>
    <property type="molecule type" value="Genomic_DNA"/>
</dbReference>
<evidence type="ECO:0000313" key="2">
    <source>
        <dbReference type="EMBL" id="GGR47462.1"/>
    </source>
</evidence>
<comment type="caution">
    <text evidence="2">The sequence shown here is derived from an EMBL/GenBank/DDBJ whole genome shotgun (WGS) entry which is preliminary data.</text>
</comment>
<dbReference type="Proteomes" id="UP000642014">
    <property type="component" value="Unassembled WGS sequence"/>
</dbReference>
<evidence type="ECO:0000256" key="1">
    <source>
        <dbReference type="SAM" id="MobiDB-lite"/>
    </source>
</evidence>
<evidence type="ECO:0000313" key="3">
    <source>
        <dbReference type="Proteomes" id="UP000642014"/>
    </source>
</evidence>
<name>A0AAV4KTB9_9ACTN</name>
<organism evidence="2 3">
    <name type="scientific">Streptomyces cinereoruber</name>
    <dbReference type="NCBI Taxonomy" id="67260"/>
    <lineage>
        <taxon>Bacteria</taxon>
        <taxon>Bacillati</taxon>
        <taxon>Actinomycetota</taxon>
        <taxon>Actinomycetes</taxon>
        <taxon>Kitasatosporales</taxon>
        <taxon>Streptomycetaceae</taxon>
        <taxon>Streptomyces</taxon>
    </lineage>
</organism>